<dbReference type="SUPFAM" id="SSF55729">
    <property type="entry name" value="Acyl-CoA N-acyltransferases (Nat)"/>
    <property type="match status" value="1"/>
</dbReference>
<organism evidence="4 5">
    <name type="scientific">Mesorhizobium metallidurans STM 2683</name>
    <dbReference type="NCBI Taxonomy" id="1297569"/>
    <lineage>
        <taxon>Bacteria</taxon>
        <taxon>Pseudomonadati</taxon>
        <taxon>Pseudomonadota</taxon>
        <taxon>Alphaproteobacteria</taxon>
        <taxon>Hyphomicrobiales</taxon>
        <taxon>Phyllobacteriaceae</taxon>
        <taxon>Mesorhizobium</taxon>
    </lineage>
</organism>
<evidence type="ECO:0000259" key="3">
    <source>
        <dbReference type="PROSITE" id="PS51186"/>
    </source>
</evidence>
<proteinExistence type="predicted"/>
<dbReference type="InterPro" id="IPR050832">
    <property type="entry name" value="Bact_Acetyltransf"/>
</dbReference>
<evidence type="ECO:0000313" key="5">
    <source>
        <dbReference type="Proteomes" id="UP000012062"/>
    </source>
</evidence>
<keyword evidence="2" id="KW-0012">Acyltransferase</keyword>
<dbReference type="eggNOG" id="COG0456">
    <property type="taxonomic scope" value="Bacteria"/>
</dbReference>
<dbReference type="GO" id="GO:0016747">
    <property type="term" value="F:acyltransferase activity, transferring groups other than amino-acyl groups"/>
    <property type="evidence" value="ECO:0007669"/>
    <property type="project" value="InterPro"/>
</dbReference>
<dbReference type="Gene3D" id="3.40.630.30">
    <property type="match status" value="1"/>
</dbReference>
<comment type="caution">
    <text evidence="4">The sequence shown here is derived from an EMBL/GenBank/DDBJ whole genome shotgun (WGS) entry which is preliminary data.</text>
</comment>
<evidence type="ECO:0000256" key="1">
    <source>
        <dbReference type="ARBA" id="ARBA00022679"/>
    </source>
</evidence>
<keyword evidence="1" id="KW-0808">Transferase</keyword>
<dbReference type="STRING" id="1297569.MESS2_1190085"/>
<sequence>MDLTGAEAGMIPVSPARTAEDFETVARLCRELAQWDAEAVAPYGVSAEDVKAIFHPETSGGELAAKFGAPDAMAFIARSENRPAGCVAFEQFDDHKTEIHKFFVDASFRGKGTGRALIGAALAEIRKGRSRTVLIHTAFYMKNAIALNESFGFRPCPRFRETPEHVRHTDIFMSCSIAPA</sequence>
<dbReference type="EMBL" id="CAUM01000023">
    <property type="protein sequence ID" value="CCV04085.1"/>
    <property type="molecule type" value="Genomic_DNA"/>
</dbReference>
<dbReference type="InterPro" id="IPR016181">
    <property type="entry name" value="Acyl_CoA_acyltransferase"/>
</dbReference>
<dbReference type="Proteomes" id="UP000012062">
    <property type="component" value="Unassembled WGS sequence"/>
</dbReference>
<keyword evidence="5" id="KW-1185">Reference proteome</keyword>
<dbReference type="PROSITE" id="PS51186">
    <property type="entry name" value="GNAT"/>
    <property type="match status" value="1"/>
</dbReference>
<reference evidence="4 5" key="1">
    <citation type="submission" date="2013-02" db="EMBL/GenBank/DDBJ databases">
        <authorList>
            <person name="Genoscope - CEA"/>
        </authorList>
    </citation>
    <scope>NUCLEOTIDE SEQUENCE [LARGE SCALE GENOMIC DNA]</scope>
    <source>
        <strain evidence="4 5">STM 2683</strain>
    </source>
</reference>
<dbReference type="PANTHER" id="PTHR43877">
    <property type="entry name" value="AMINOALKYLPHOSPHONATE N-ACETYLTRANSFERASE-RELATED-RELATED"/>
    <property type="match status" value="1"/>
</dbReference>
<feature type="domain" description="N-acetyltransferase" evidence="3">
    <location>
        <begin position="11"/>
        <end position="178"/>
    </location>
</feature>
<dbReference type="AlphaFoldDB" id="M5EII5"/>
<accession>M5EII5</accession>
<dbReference type="CDD" id="cd04301">
    <property type="entry name" value="NAT_SF"/>
    <property type="match status" value="1"/>
</dbReference>
<evidence type="ECO:0000256" key="2">
    <source>
        <dbReference type="ARBA" id="ARBA00023315"/>
    </source>
</evidence>
<evidence type="ECO:0000313" key="4">
    <source>
        <dbReference type="EMBL" id="CCV04085.1"/>
    </source>
</evidence>
<name>M5EII5_9HYPH</name>
<dbReference type="InterPro" id="IPR000182">
    <property type="entry name" value="GNAT_dom"/>
</dbReference>
<gene>
    <name evidence="4" type="ORF">MESS2_1190085</name>
</gene>
<dbReference type="Pfam" id="PF00583">
    <property type="entry name" value="Acetyltransf_1"/>
    <property type="match status" value="1"/>
</dbReference>
<protein>
    <recommendedName>
        <fullName evidence="3">N-acetyltransferase domain-containing protein</fullName>
    </recommendedName>
</protein>